<dbReference type="Proteomes" id="UP000585474">
    <property type="component" value="Unassembled WGS sequence"/>
</dbReference>
<reference evidence="3 4" key="1">
    <citation type="submission" date="2019-07" db="EMBL/GenBank/DDBJ databases">
        <title>De Novo Assembly of kiwifruit Actinidia rufa.</title>
        <authorList>
            <person name="Sugita-Konishi S."/>
            <person name="Sato K."/>
            <person name="Mori E."/>
            <person name="Abe Y."/>
            <person name="Kisaki G."/>
            <person name="Hamano K."/>
            <person name="Suezawa K."/>
            <person name="Otani M."/>
            <person name="Fukuda T."/>
            <person name="Manabe T."/>
            <person name="Gomi K."/>
            <person name="Tabuchi M."/>
            <person name="Akimitsu K."/>
            <person name="Kataoka I."/>
        </authorList>
    </citation>
    <scope>NUCLEOTIDE SEQUENCE [LARGE SCALE GENOMIC DNA]</scope>
    <source>
        <strain evidence="4">cv. Fuchu</strain>
    </source>
</reference>
<proteinExistence type="predicted"/>
<feature type="compositionally biased region" description="Polar residues" evidence="1">
    <location>
        <begin position="11"/>
        <end position="23"/>
    </location>
</feature>
<feature type="transmembrane region" description="Helical" evidence="2">
    <location>
        <begin position="41"/>
        <end position="59"/>
    </location>
</feature>
<dbReference type="AlphaFoldDB" id="A0A7J0G2J0"/>
<name>A0A7J0G2J0_9ERIC</name>
<evidence type="ECO:0000313" key="4">
    <source>
        <dbReference type="Proteomes" id="UP000585474"/>
    </source>
</evidence>
<keyword evidence="2" id="KW-0472">Membrane</keyword>
<evidence type="ECO:0000256" key="2">
    <source>
        <dbReference type="SAM" id="Phobius"/>
    </source>
</evidence>
<gene>
    <name evidence="3" type="ORF">Acr_17g0005790</name>
</gene>
<accession>A0A7J0G2J0</accession>
<comment type="caution">
    <text evidence="3">The sequence shown here is derived from an EMBL/GenBank/DDBJ whole genome shotgun (WGS) entry which is preliminary data.</text>
</comment>
<keyword evidence="4" id="KW-1185">Reference proteome</keyword>
<keyword evidence="2" id="KW-1133">Transmembrane helix</keyword>
<keyword evidence="2" id="KW-0812">Transmembrane</keyword>
<dbReference type="EMBL" id="BJWL01000017">
    <property type="protein sequence ID" value="GFZ05007.1"/>
    <property type="molecule type" value="Genomic_DNA"/>
</dbReference>
<feature type="region of interest" description="Disordered" evidence="1">
    <location>
        <begin position="1"/>
        <end position="29"/>
    </location>
</feature>
<protein>
    <submittedName>
        <fullName evidence="3">Uncharacterized protein</fullName>
    </submittedName>
</protein>
<evidence type="ECO:0000256" key="1">
    <source>
        <dbReference type="SAM" id="MobiDB-lite"/>
    </source>
</evidence>
<evidence type="ECO:0000313" key="3">
    <source>
        <dbReference type="EMBL" id="GFZ05007.1"/>
    </source>
</evidence>
<organism evidence="3 4">
    <name type="scientific">Actinidia rufa</name>
    <dbReference type="NCBI Taxonomy" id="165716"/>
    <lineage>
        <taxon>Eukaryota</taxon>
        <taxon>Viridiplantae</taxon>
        <taxon>Streptophyta</taxon>
        <taxon>Embryophyta</taxon>
        <taxon>Tracheophyta</taxon>
        <taxon>Spermatophyta</taxon>
        <taxon>Magnoliopsida</taxon>
        <taxon>eudicotyledons</taxon>
        <taxon>Gunneridae</taxon>
        <taxon>Pentapetalae</taxon>
        <taxon>asterids</taxon>
        <taxon>Ericales</taxon>
        <taxon>Actinidiaceae</taxon>
        <taxon>Actinidia</taxon>
    </lineage>
</organism>
<sequence length="68" mass="7261">MPSVASGGVKDSTQSNNKPSGTPSKADFFTRKQRIAQQRKSLPIASGIYLLFGCCSHLLSKSAVSFID</sequence>